<dbReference type="EMBL" id="CP001940">
    <property type="protein sequence ID" value="ADH85829.1"/>
    <property type="molecule type" value="Genomic_DNA"/>
</dbReference>
<protein>
    <submittedName>
        <fullName evidence="2">Coenzyme F390 synthetase</fullName>
    </submittedName>
</protein>
<organism evidence="2 3">
    <name type="scientific">Desulfurivibrio alkaliphilus (strain DSM 19089 / UNIQEM U267 / AHT2)</name>
    <dbReference type="NCBI Taxonomy" id="589865"/>
    <lineage>
        <taxon>Bacteria</taxon>
        <taxon>Pseudomonadati</taxon>
        <taxon>Thermodesulfobacteriota</taxon>
        <taxon>Desulfobulbia</taxon>
        <taxon>Desulfobulbales</taxon>
        <taxon>Desulfobulbaceae</taxon>
        <taxon>Desulfurivibrio</taxon>
    </lineage>
</organism>
<keyword evidence="3" id="KW-1185">Reference proteome</keyword>
<dbReference type="PANTHER" id="PTHR43845:SF1">
    <property type="entry name" value="BLR5969 PROTEIN"/>
    <property type="match status" value="1"/>
</dbReference>
<accession>D6Z2Q4</accession>
<dbReference type="AlphaFoldDB" id="D6Z2Q4"/>
<proteinExistence type="predicted"/>
<dbReference type="InterPro" id="IPR042099">
    <property type="entry name" value="ANL_N_sf"/>
</dbReference>
<evidence type="ECO:0000259" key="1">
    <source>
        <dbReference type="Pfam" id="PF00501"/>
    </source>
</evidence>
<feature type="domain" description="AMP-dependent synthetase/ligase" evidence="1">
    <location>
        <begin position="94"/>
        <end position="295"/>
    </location>
</feature>
<dbReference type="Pfam" id="PF00501">
    <property type="entry name" value="AMP-binding"/>
    <property type="match status" value="1"/>
</dbReference>
<dbReference type="Gene3D" id="3.30.300.30">
    <property type="match status" value="1"/>
</dbReference>
<dbReference type="InterPro" id="IPR000873">
    <property type="entry name" value="AMP-dep_synth/lig_dom"/>
</dbReference>
<sequence>MQAVTKSLTLEQGLRLRQAPSAERQEVQLPLLRHHLALAQQAPYYRELFAAAGFSPGELATLADLQALPLTARADIDRQPAAFLPASDVPPVDLALTSGTTGRPVTIPYTAHDLERLAYNEMMAFYSAGVRPGHRALLFVTLDRCFIAGLAYYSGLVRLGATAIRGGPGKPQQHWELIDNLRPMVLVGVPSFLLKLARWGKKNGISPARCGVTSLVTIGEPVRRPDMTLTPLGELLQEAWRARLHASYGATEMATAFGECSAGCGGHVHPELMVVEIIGEHGQPVAPGSPGEVVVTPLGVEGFPLVRFRTGDVARLHYEPCACGWQTPRLGPIEGRLAQRLKYKGTTLYPETIFQLLEEVPGVRDFYLEVRASFDLSDEIRVVVGGAEINLEKIRDMLQARLRVIPEVVVRPPAEVRSVIEGGGSRKVKRFFDLR</sequence>
<dbReference type="eggNOG" id="COG1541">
    <property type="taxonomic scope" value="Bacteria"/>
</dbReference>
<dbReference type="InParanoid" id="D6Z2Q4"/>
<name>D6Z2Q4_DESAT</name>
<gene>
    <name evidence="2" type="ordered locus">DaAHT2_1131</name>
</gene>
<dbReference type="InterPro" id="IPR045851">
    <property type="entry name" value="AMP-bd_C_sf"/>
</dbReference>
<dbReference type="SUPFAM" id="SSF56801">
    <property type="entry name" value="Acetyl-CoA synthetase-like"/>
    <property type="match status" value="1"/>
</dbReference>
<reference evidence="3" key="1">
    <citation type="submission" date="2010-02" db="EMBL/GenBank/DDBJ databases">
        <title>Complete sequence of Desulfurivibrio alkaliphilus AHT2.</title>
        <authorList>
            <consortium name="US DOE Joint Genome Institute"/>
            <person name="Pitluck S."/>
            <person name="Chertkov O."/>
            <person name="Detter J.C."/>
            <person name="Han C."/>
            <person name="Tapia R."/>
            <person name="Larimer F."/>
            <person name="Land M."/>
            <person name="Hauser L."/>
            <person name="Kyrpides N."/>
            <person name="Mikhailova N."/>
            <person name="Sorokin D.Y."/>
            <person name="Muyzer G."/>
            <person name="Woyke T."/>
        </authorList>
    </citation>
    <scope>NUCLEOTIDE SEQUENCE [LARGE SCALE GENOMIC DNA]</scope>
    <source>
        <strain evidence="3">DSM 19089 / UNIQEM U267 / AHT2</strain>
    </source>
</reference>
<dbReference type="HOGENOM" id="CLU_035301_1_2_7"/>
<dbReference type="PANTHER" id="PTHR43845">
    <property type="entry name" value="BLR5969 PROTEIN"/>
    <property type="match status" value="1"/>
</dbReference>
<dbReference type="Proteomes" id="UP000001508">
    <property type="component" value="Chromosome"/>
</dbReference>
<dbReference type="STRING" id="589865.DaAHT2_1131"/>
<evidence type="ECO:0000313" key="2">
    <source>
        <dbReference type="EMBL" id="ADH85829.1"/>
    </source>
</evidence>
<dbReference type="Gene3D" id="3.40.50.12780">
    <property type="entry name" value="N-terminal domain of ligase-like"/>
    <property type="match status" value="1"/>
</dbReference>
<evidence type="ECO:0000313" key="3">
    <source>
        <dbReference type="Proteomes" id="UP000001508"/>
    </source>
</evidence>
<dbReference type="RefSeq" id="WP_013163358.1">
    <property type="nucleotide sequence ID" value="NC_014216.1"/>
</dbReference>
<dbReference type="KEGG" id="dak:DaAHT2_1131"/>